<dbReference type="Pfam" id="PF19700">
    <property type="entry name" value="DUF6198"/>
    <property type="match status" value="1"/>
</dbReference>
<feature type="transmembrane region" description="Helical" evidence="1">
    <location>
        <begin position="173"/>
        <end position="194"/>
    </location>
</feature>
<dbReference type="EMBL" id="JACMSE010000001">
    <property type="protein sequence ID" value="MBC2888297.1"/>
    <property type="molecule type" value="Genomic_DNA"/>
</dbReference>
<keyword evidence="3" id="KW-1185">Reference proteome</keyword>
<dbReference type="Proteomes" id="UP000587396">
    <property type="component" value="Unassembled WGS sequence"/>
</dbReference>
<proteinExistence type="predicted"/>
<evidence type="ECO:0000256" key="1">
    <source>
        <dbReference type="SAM" id="Phobius"/>
    </source>
</evidence>
<evidence type="ECO:0000313" key="3">
    <source>
        <dbReference type="Proteomes" id="UP000587396"/>
    </source>
</evidence>
<feature type="transmembrane region" description="Helical" evidence="1">
    <location>
        <begin position="114"/>
        <end position="134"/>
    </location>
</feature>
<comment type="caution">
    <text evidence="2">The sequence shown here is derived from an EMBL/GenBank/DDBJ whole genome shotgun (WGS) entry which is preliminary data.</text>
</comment>
<keyword evidence="1" id="KW-1133">Transmembrane helix</keyword>
<keyword evidence="1" id="KW-0812">Transmembrane</keyword>
<keyword evidence="1" id="KW-0472">Membrane</keyword>
<dbReference type="AlphaFoldDB" id="A0A842J980"/>
<protein>
    <submittedName>
        <fullName evidence="2">Uncharacterized protein</fullName>
    </submittedName>
</protein>
<gene>
    <name evidence="2" type="ORF">H7313_02890</name>
</gene>
<reference evidence="2 3" key="1">
    <citation type="submission" date="2020-08" db="EMBL/GenBank/DDBJ databases">
        <authorList>
            <person name="Liu C."/>
            <person name="Sun Q."/>
        </authorList>
    </citation>
    <scope>NUCLEOTIDE SEQUENCE [LARGE SCALE GENOMIC DNA]</scope>
    <source>
        <strain evidence="2 3">N22</strain>
    </source>
</reference>
<organism evidence="2 3">
    <name type="scientific">Gordonibacter massiliensis</name>
    <name type="common">ex Traore et al. 2017</name>
    <dbReference type="NCBI Taxonomy" id="1841863"/>
    <lineage>
        <taxon>Bacteria</taxon>
        <taxon>Bacillati</taxon>
        <taxon>Actinomycetota</taxon>
        <taxon>Coriobacteriia</taxon>
        <taxon>Eggerthellales</taxon>
        <taxon>Eggerthellaceae</taxon>
        <taxon>Gordonibacter</taxon>
    </lineage>
</organism>
<feature type="transmembrane region" description="Helical" evidence="1">
    <location>
        <begin position="75"/>
        <end position="94"/>
    </location>
</feature>
<dbReference type="InterPro" id="IPR038750">
    <property type="entry name" value="YczE/YyaS-like"/>
</dbReference>
<sequence>MLPDHAAIAADEMEPASANEGAPAAVAGGAAGAKPTLAGDGAAGESAAADVAAVTAAGRFGCASATPSLVLPAELAWAVYFLFIPLGVAAMAHANLGLVPAAALPFALNAIAPQISYGVWYVVFQVGLIAILCAVRRTLDWRYLISFAVCAVGGALIDFNGSWMNALFPVGSLRVSCLWFVGGFVIVAVTVYFCTRCQLPVIPIDTFPRDLCAAIDQSYARVKV</sequence>
<evidence type="ECO:0000313" key="2">
    <source>
        <dbReference type="EMBL" id="MBC2888297.1"/>
    </source>
</evidence>
<feature type="transmembrane region" description="Helical" evidence="1">
    <location>
        <begin position="141"/>
        <end position="161"/>
    </location>
</feature>
<accession>A0A842J980</accession>
<name>A0A842J980_9ACTN</name>